<name>A0A1X0JLG1_9MYCO</name>
<dbReference type="Proteomes" id="UP000192411">
    <property type="component" value="Unassembled WGS sequence"/>
</dbReference>
<comment type="caution">
    <text evidence="2">The sequence shown here is derived from an EMBL/GenBank/DDBJ whole genome shotgun (WGS) entry which is preliminary data.</text>
</comment>
<dbReference type="Pfam" id="PF00903">
    <property type="entry name" value="Glyoxalase"/>
    <property type="match status" value="1"/>
</dbReference>
<reference evidence="2 3" key="1">
    <citation type="submission" date="2017-02" db="EMBL/GenBank/DDBJ databases">
        <title>The new phylogeny of genus Mycobacterium.</title>
        <authorList>
            <person name="Tortoli E."/>
            <person name="Trovato A."/>
            <person name="Cirillo D.M."/>
        </authorList>
    </citation>
    <scope>NUCLEOTIDE SEQUENCE [LARGE SCALE GENOMIC DNA]</scope>
    <source>
        <strain evidence="2 3">DSM 44338</strain>
    </source>
</reference>
<dbReference type="SUPFAM" id="SSF54593">
    <property type="entry name" value="Glyoxalase/Bleomycin resistance protein/Dihydroxybiphenyl dioxygenase"/>
    <property type="match status" value="1"/>
</dbReference>
<dbReference type="InterPro" id="IPR029068">
    <property type="entry name" value="Glyas_Bleomycin-R_OHBP_Dase"/>
</dbReference>
<dbReference type="PANTHER" id="PTHR36503:SF3">
    <property type="entry name" value="BLR0126 PROTEIN"/>
    <property type="match status" value="1"/>
</dbReference>
<dbReference type="Gene3D" id="3.10.180.10">
    <property type="entry name" value="2,3-Dihydroxybiphenyl 1,2-Dioxygenase, domain 1"/>
    <property type="match status" value="1"/>
</dbReference>
<dbReference type="EMBL" id="MVIM01000011">
    <property type="protein sequence ID" value="ORB63405.1"/>
    <property type="molecule type" value="Genomic_DNA"/>
</dbReference>
<dbReference type="PANTHER" id="PTHR36503">
    <property type="entry name" value="BLR2520 PROTEIN"/>
    <property type="match status" value="1"/>
</dbReference>
<proteinExistence type="predicted"/>
<protein>
    <submittedName>
        <fullName evidence="2">Glyoxalase</fullName>
    </submittedName>
</protein>
<dbReference type="PROSITE" id="PS51819">
    <property type="entry name" value="VOC"/>
    <property type="match status" value="1"/>
</dbReference>
<accession>A0A1X0JLG1</accession>
<dbReference type="AlphaFoldDB" id="A0A1X0JLG1"/>
<feature type="domain" description="VOC" evidence="1">
    <location>
        <begin position="4"/>
        <end position="129"/>
    </location>
</feature>
<sequence length="132" mass="13908">MEIRLTSTVFQVFASDLTASLAFYRLLGLPVPGSDAPHVAVELPGGNTLSFDNEETIAAMHPGWAAPSSSHSRVALALGVGTPGEVDALFEKVTAAGYSGVLTPYDAPWQQRYATVADPDGNWVDLFAALES</sequence>
<evidence type="ECO:0000259" key="1">
    <source>
        <dbReference type="PROSITE" id="PS51819"/>
    </source>
</evidence>
<dbReference type="InterPro" id="IPR004360">
    <property type="entry name" value="Glyas_Fos-R_dOase_dom"/>
</dbReference>
<gene>
    <name evidence="2" type="ORF">BST47_19855</name>
</gene>
<keyword evidence="3" id="KW-1185">Reference proteome</keyword>
<dbReference type="RefSeq" id="WP_083127361.1">
    <property type="nucleotide sequence ID" value="NZ_MVIM01000011.1"/>
</dbReference>
<dbReference type="OrthoDB" id="9798430at2"/>
<dbReference type="STRING" id="75922.BST47_19855"/>
<evidence type="ECO:0000313" key="2">
    <source>
        <dbReference type="EMBL" id="ORB63405.1"/>
    </source>
</evidence>
<organism evidence="2 3">
    <name type="scientific">Mycolicibacterium tusciae</name>
    <dbReference type="NCBI Taxonomy" id="75922"/>
    <lineage>
        <taxon>Bacteria</taxon>
        <taxon>Bacillati</taxon>
        <taxon>Actinomycetota</taxon>
        <taxon>Actinomycetes</taxon>
        <taxon>Mycobacteriales</taxon>
        <taxon>Mycobacteriaceae</taxon>
        <taxon>Mycolicibacterium</taxon>
    </lineage>
</organism>
<evidence type="ECO:0000313" key="3">
    <source>
        <dbReference type="Proteomes" id="UP000192411"/>
    </source>
</evidence>
<dbReference type="InterPro" id="IPR037523">
    <property type="entry name" value="VOC_core"/>
</dbReference>